<keyword evidence="2" id="KW-0233">DNA recombination</keyword>
<dbReference type="GO" id="GO:0000150">
    <property type="term" value="F:DNA strand exchange activity"/>
    <property type="evidence" value="ECO:0007669"/>
    <property type="project" value="InterPro"/>
</dbReference>
<gene>
    <name evidence="5" type="ORF">UT12_C0019G0013</name>
</gene>
<dbReference type="InterPro" id="IPR050639">
    <property type="entry name" value="SSR_resolvase"/>
</dbReference>
<organism evidence="5 6">
    <name type="scientific">Candidatus Curtissbacteria bacterium GW2011_GWC2_38_9</name>
    <dbReference type="NCBI Taxonomy" id="1618414"/>
    <lineage>
        <taxon>Bacteria</taxon>
        <taxon>Candidatus Curtissiibacteriota</taxon>
    </lineage>
</organism>
<dbReference type="CDD" id="cd00338">
    <property type="entry name" value="Ser_Recombinase"/>
    <property type="match status" value="1"/>
</dbReference>
<dbReference type="PANTHER" id="PTHR30461:SF2">
    <property type="entry name" value="SERINE RECOMBINASE PINE-RELATED"/>
    <property type="match status" value="1"/>
</dbReference>
<dbReference type="Gene3D" id="3.40.50.1390">
    <property type="entry name" value="Resolvase, N-terminal catalytic domain"/>
    <property type="match status" value="1"/>
</dbReference>
<evidence type="ECO:0000256" key="1">
    <source>
        <dbReference type="ARBA" id="ARBA00023125"/>
    </source>
</evidence>
<dbReference type="SUPFAM" id="SSF53041">
    <property type="entry name" value="Resolvase-like"/>
    <property type="match status" value="1"/>
</dbReference>
<dbReference type="Pfam" id="PF00239">
    <property type="entry name" value="Resolvase"/>
    <property type="match status" value="1"/>
</dbReference>
<feature type="domain" description="Recombinase" evidence="4">
    <location>
        <begin position="157"/>
        <end position="271"/>
    </location>
</feature>
<dbReference type="Pfam" id="PF07508">
    <property type="entry name" value="Recombinase"/>
    <property type="match status" value="1"/>
</dbReference>
<evidence type="ECO:0000259" key="3">
    <source>
        <dbReference type="PROSITE" id="PS51736"/>
    </source>
</evidence>
<dbReference type="AntiFam" id="ANF00016">
    <property type="entry name" value="tRNA translation"/>
</dbReference>
<sequence length="562" mass="65228">MKKVIIYLRTSSDRQLDNTSLSTQEDICRNYCRTEGFEVVECSVNEAVSAKETNEKRVIELLDFAKEMQGKFEVLVVYKLDRFARSQEQHHWLRGQLLKLSIVLRSASERIDETPSGKLVEGVMAAVNEYDNAIRRERSIIGVWKRISDGLWPKQPPTGYWRPKVPGVRLSLCEWDENCYQAIIDIFTFFNTGAYTQDQLAKLMAEKKLKDYKSVTLKFSKQYISKILKNPFYAGLMVNQEGNFVQGKHKPLITIATWEKTQDLLKSKSNNATHKRLYNHPDFTLRRFTKCSFCDKPFTGCWSSGNGGKYAHYYCANPKCERYCQTIPKKELEEKFCDYLKKIKPKEEFIVFFEKVFITRYEERIHEIKGDYLRKMDDIKELEKEQAWLIEKGQKGVIPDDLLEKQLKDLEQKITLSKFSLTDMHAEEVSIDSLLSYAYAFIRTADLVWYDSLSDARLKYQRLIFPDGVSFDGREFSNQRLALPFNLITDIAAKKSTVVRTRGLEPPTLAGYAPQAYAYTKFRHVRAVPKRGFEPPRANAHSALNAARLPVPPLRRLRLILA</sequence>
<dbReference type="EMBL" id="LBVP01000019">
    <property type="protein sequence ID" value="KKQ89244.1"/>
    <property type="molecule type" value="Genomic_DNA"/>
</dbReference>
<evidence type="ECO:0000259" key="4">
    <source>
        <dbReference type="PROSITE" id="PS51737"/>
    </source>
</evidence>
<dbReference type="PROSITE" id="PS51737">
    <property type="entry name" value="RECOMBINASE_DNA_BIND"/>
    <property type="match status" value="1"/>
</dbReference>
<dbReference type="InterPro" id="IPR038109">
    <property type="entry name" value="DNA_bind_recomb_sf"/>
</dbReference>
<keyword evidence="1" id="KW-0238">DNA-binding</keyword>
<evidence type="ECO:0000256" key="2">
    <source>
        <dbReference type="ARBA" id="ARBA00023172"/>
    </source>
</evidence>
<dbReference type="InterPro" id="IPR036162">
    <property type="entry name" value="Resolvase-like_N_sf"/>
</dbReference>
<dbReference type="Proteomes" id="UP000034893">
    <property type="component" value="Unassembled WGS sequence"/>
</dbReference>
<evidence type="ECO:0000313" key="5">
    <source>
        <dbReference type="EMBL" id="KKQ89244.1"/>
    </source>
</evidence>
<dbReference type="AlphaFoldDB" id="A0A0G0NTQ8"/>
<protein>
    <submittedName>
        <fullName evidence="5">Site-specific recombinase</fullName>
    </submittedName>
</protein>
<comment type="caution">
    <text evidence="5">The sequence shown here is derived from an EMBL/GenBank/DDBJ whole genome shotgun (WGS) entry which is preliminary data.</text>
</comment>
<name>A0A0G0NTQ8_9BACT</name>
<dbReference type="SMART" id="SM00857">
    <property type="entry name" value="Resolvase"/>
    <property type="match status" value="1"/>
</dbReference>
<accession>A0A0G0NTQ8</accession>
<evidence type="ECO:0000313" key="6">
    <source>
        <dbReference type="Proteomes" id="UP000034893"/>
    </source>
</evidence>
<dbReference type="InterPro" id="IPR006119">
    <property type="entry name" value="Resolv_N"/>
</dbReference>
<dbReference type="InterPro" id="IPR011109">
    <property type="entry name" value="DNA_bind_recombinase_dom"/>
</dbReference>
<dbReference type="PANTHER" id="PTHR30461">
    <property type="entry name" value="DNA-INVERTASE FROM LAMBDOID PROPHAGE"/>
    <property type="match status" value="1"/>
</dbReference>
<dbReference type="Gene3D" id="3.90.1750.20">
    <property type="entry name" value="Putative Large Serine Recombinase, Chain B, Domain 2"/>
    <property type="match status" value="1"/>
</dbReference>
<proteinExistence type="predicted"/>
<dbReference type="PROSITE" id="PS51736">
    <property type="entry name" value="RECOMBINASES_3"/>
    <property type="match status" value="1"/>
</dbReference>
<feature type="domain" description="Resolvase/invertase-type recombinase catalytic" evidence="3">
    <location>
        <begin position="3"/>
        <end position="150"/>
    </location>
</feature>
<dbReference type="GO" id="GO:0003677">
    <property type="term" value="F:DNA binding"/>
    <property type="evidence" value="ECO:0007669"/>
    <property type="project" value="UniProtKB-KW"/>
</dbReference>
<reference evidence="5 6" key="1">
    <citation type="journal article" date="2015" name="Nature">
        <title>rRNA introns, odd ribosomes, and small enigmatic genomes across a large radiation of phyla.</title>
        <authorList>
            <person name="Brown C.T."/>
            <person name="Hug L.A."/>
            <person name="Thomas B.C."/>
            <person name="Sharon I."/>
            <person name="Castelle C.J."/>
            <person name="Singh A."/>
            <person name="Wilkins M.J."/>
            <person name="Williams K.H."/>
            <person name="Banfield J.F."/>
        </authorList>
    </citation>
    <scope>NUCLEOTIDE SEQUENCE [LARGE SCALE GENOMIC DNA]</scope>
</reference>